<dbReference type="SUPFAM" id="SSF52833">
    <property type="entry name" value="Thioredoxin-like"/>
    <property type="match status" value="1"/>
</dbReference>
<dbReference type="InterPro" id="IPR010987">
    <property type="entry name" value="Glutathione-S-Trfase_C-like"/>
</dbReference>
<organism evidence="3 4">
    <name type="scientific">Teichococcus aerophilus</name>
    <dbReference type="NCBI Taxonomy" id="1224513"/>
    <lineage>
        <taxon>Bacteria</taxon>
        <taxon>Pseudomonadati</taxon>
        <taxon>Pseudomonadota</taxon>
        <taxon>Alphaproteobacteria</taxon>
        <taxon>Acetobacterales</taxon>
        <taxon>Roseomonadaceae</taxon>
        <taxon>Roseomonas</taxon>
    </lineage>
</organism>
<dbReference type="InterPro" id="IPR004046">
    <property type="entry name" value="GST_C"/>
</dbReference>
<evidence type="ECO:0000313" key="4">
    <source>
        <dbReference type="Proteomes" id="UP000626026"/>
    </source>
</evidence>
<dbReference type="Pfam" id="PF00043">
    <property type="entry name" value="GST_C"/>
    <property type="match status" value="1"/>
</dbReference>
<proteinExistence type="predicted"/>
<evidence type="ECO:0000313" key="3">
    <source>
        <dbReference type="EMBL" id="MBC9207777.1"/>
    </source>
</evidence>
<dbReference type="PANTHER" id="PTHR44051:SF19">
    <property type="entry name" value="DISULFIDE-BOND OXIDOREDUCTASE YFCG"/>
    <property type="match status" value="1"/>
</dbReference>
<keyword evidence="4" id="KW-1185">Reference proteome</keyword>
<evidence type="ECO:0000259" key="2">
    <source>
        <dbReference type="PROSITE" id="PS50405"/>
    </source>
</evidence>
<dbReference type="Gene3D" id="1.20.1050.10">
    <property type="match status" value="1"/>
</dbReference>
<reference evidence="3 4" key="1">
    <citation type="journal article" date="2013" name="Int. J. Syst. Evol. Microbiol.">
        <title>Roseomonas aerophila sp. nov., isolated from air.</title>
        <authorList>
            <person name="Kim S.J."/>
            <person name="Weon H.Y."/>
            <person name="Ahn J.H."/>
            <person name="Hong S.B."/>
            <person name="Seok S.J."/>
            <person name="Whang K.S."/>
            <person name="Kwon S.W."/>
        </authorList>
    </citation>
    <scope>NUCLEOTIDE SEQUENCE [LARGE SCALE GENOMIC DNA]</scope>
    <source>
        <strain evidence="3 4">NBRC 108923</strain>
    </source>
</reference>
<dbReference type="InterPro" id="IPR036249">
    <property type="entry name" value="Thioredoxin-like_sf"/>
</dbReference>
<dbReference type="CDD" id="cd03048">
    <property type="entry name" value="GST_N_Ure2p_like"/>
    <property type="match status" value="1"/>
</dbReference>
<accession>A0ABR7RNV7</accession>
<dbReference type="SFLD" id="SFLDG00358">
    <property type="entry name" value="Main_(cytGST)"/>
    <property type="match status" value="1"/>
</dbReference>
<dbReference type="Pfam" id="PF13409">
    <property type="entry name" value="GST_N_2"/>
    <property type="match status" value="1"/>
</dbReference>
<dbReference type="PROSITE" id="PS50404">
    <property type="entry name" value="GST_NTER"/>
    <property type="match status" value="1"/>
</dbReference>
<dbReference type="SFLD" id="SFLDS00019">
    <property type="entry name" value="Glutathione_Transferase_(cytos"/>
    <property type="match status" value="1"/>
</dbReference>
<name>A0ABR7RNV7_9PROT</name>
<feature type="domain" description="GST N-terminal" evidence="1">
    <location>
        <begin position="20"/>
        <end position="106"/>
    </location>
</feature>
<dbReference type="PANTHER" id="PTHR44051">
    <property type="entry name" value="GLUTATHIONE S-TRANSFERASE-RELATED"/>
    <property type="match status" value="1"/>
</dbReference>
<comment type="caution">
    <text evidence="3">The sequence shown here is derived from an EMBL/GenBank/DDBJ whole genome shotgun (WGS) entry which is preliminary data.</text>
</comment>
<dbReference type="SUPFAM" id="SSF47616">
    <property type="entry name" value="GST C-terminal domain-like"/>
    <property type="match status" value="1"/>
</dbReference>
<dbReference type="PROSITE" id="PS50405">
    <property type="entry name" value="GST_CTER"/>
    <property type="match status" value="1"/>
</dbReference>
<dbReference type="Proteomes" id="UP000626026">
    <property type="component" value="Unassembled WGS sequence"/>
</dbReference>
<sequence length="231" mass="25461">MPSCTISLIAYPASEFALTATHRDFYGWATPNSHRVSILLEELGLPYTATGVNIRRKEQFAPAILRLNPYGKIPILVEHQDGQQPVVLFESGAILQHLAETHGRFLPPAGPARAETLSWLMVVLTALGPYTGQAHHWTELAPEPSAPAREHSIALVRRVYALLEARLAGLPFLAGEAYSIVDIAAWPWIMRHGWADLSLDDYPNLARWSRLVGERPAVQRGIAVPAGARLE</sequence>
<gene>
    <name evidence="3" type="ORF">IBL26_13105</name>
</gene>
<dbReference type="InterPro" id="IPR036282">
    <property type="entry name" value="Glutathione-S-Trfase_C_sf"/>
</dbReference>
<dbReference type="InterPro" id="IPR040079">
    <property type="entry name" value="Glutathione_S-Trfase"/>
</dbReference>
<dbReference type="SFLD" id="SFLDG01151">
    <property type="entry name" value="Main.2:_Nu-like"/>
    <property type="match status" value="1"/>
</dbReference>
<dbReference type="EMBL" id="JACTVA010000021">
    <property type="protein sequence ID" value="MBC9207777.1"/>
    <property type="molecule type" value="Genomic_DNA"/>
</dbReference>
<feature type="domain" description="GST C-terminal" evidence="2">
    <location>
        <begin position="109"/>
        <end position="231"/>
    </location>
</feature>
<protein>
    <submittedName>
        <fullName evidence="3">Glutathione S-transferase N-terminal domain-containing protein</fullName>
    </submittedName>
</protein>
<dbReference type="InterPro" id="IPR004045">
    <property type="entry name" value="Glutathione_S-Trfase_N"/>
</dbReference>
<dbReference type="Gene3D" id="3.40.30.10">
    <property type="entry name" value="Glutaredoxin"/>
    <property type="match status" value="1"/>
</dbReference>
<evidence type="ECO:0000259" key="1">
    <source>
        <dbReference type="PROSITE" id="PS50404"/>
    </source>
</evidence>